<dbReference type="GO" id="GO:0016236">
    <property type="term" value="P:macroautophagy"/>
    <property type="evidence" value="ECO:0007669"/>
    <property type="project" value="InterPro"/>
</dbReference>
<keyword evidence="10" id="KW-0472">Membrane</keyword>
<dbReference type="GO" id="GO:0032991">
    <property type="term" value="C:protein-containing complex"/>
    <property type="evidence" value="ECO:0007669"/>
    <property type="project" value="UniProtKB-ARBA"/>
</dbReference>
<evidence type="ECO:0000256" key="9">
    <source>
        <dbReference type="ARBA" id="ARBA00023054"/>
    </source>
</evidence>
<keyword evidence="7" id="KW-0653">Protein transport</keyword>
<dbReference type="InterPro" id="IPR018791">
    <property type="entry name" value="UV_resistance/autophagy_Atg14"/>
</dbReference>
<dbReference type="GO" id="GO:0005774">
    <property type="term" value="C:vacuolar membrane"/>
    <property type="evidence" value="ECO:0007669"/>
    <property type="project" value="UniProtKB-SubCell"/>
</dbReference>
<keyword evidence="6" id="KW-0926">Vacuole</keyword>
<dbReference type="FunCoup" id="G8JS04">
    <property type="interactions" value="62"/>
</dbReference>
<dbReference type="PRINTS" id="PR02030">
    <property type="entry name" value="AUTOPHGYRP14"/>
</dbReference>
<keyword evidence="5" id="KW-0813">Transport</keyword>
<evidence type="ECO:0000256" key="6">
    <source>
        <dbReference type="ARBA" id="ARBA00022554"/>
    </source>
</evidence>
<sequence length="310" mass="36629">MQCSLCHRPSTVWYCAHCVNTSPKLILKYKLELLEIHEDLSKMRDAVTSTLENAIGRREGILGKHMDRLQQLQLKRVNAKILYRINEMDRYLESKRRRRDELRAMLETIPSSAPPAASSHITEYKELQRKHRQLQTIVSANSSLKFQELCQWFIVTKRQDTRDSFKYPYSIRFIPMCNIRNWYLLSTSREALQHMWEFVILASQVLLVDIPYSFVYTENPEDPWITISQLIINLVMILSRFKLVQEPPDLADILYRHDIDGMIYHLCTNEEMECKKGTELPSFKMVYEFVQDLQEDSDQSADNGNWMVLK</sequence>
<evidence type="ECO:0000256" key="1">
    <source>
        <dbReference type="ARBA" id="ARBA00004148"/>
    </source>
</evidence>
<evidence type="ECO:0000256" key="3">
    <source>
        <dbReference type="ARBA" id="ARBA00009574"/>
    </source>
</evidence>
<evidence type="ECO:0000256" key="10">
    <source>
        <dbReference type="ARBA" id="ARBA00023136"/>
    </source>
</evidence>
<dbReference type="InParanoid" id="G8JS04"/>
<evidence type="ECO:0000313" key="11">
    <source>
        <dbReference type="EMBL" id="AET38923.1"/>
    </source>
</evidence>
<dbReference type="OrthoDB" id="4068791at2759"/>
<dbReference type="STRING" id="931890.G8JS04"/>
<keyword evidence="12" id="KW-1185">Reference proteome</keyword>
<keyword evidence="9" id="KW-0175">Coiled coil</keyword>
<evidence type="ECO:0000313" key="12">
    <source>
        <dbReference type="Proteomes" id="UP000006790"/>
    </source>
</evidence>
<dbReference type="HOGENOM" id="CLU_069448_0_0_1"/>
<dbReference type="RefSeq" id="XP_003645740.1">
    <property type="nucleotide sequence ID" value="XM_003645692.1"/>
</dbReference>
<evidence type="ECO:0000256" key="2">
    <source>
        <dbReference type="ARBA" id="ARBA00004623"/>
    </source>
</evidence>
<dbReference type="EMBL" id="CP002499">
    <property type="protein sequence ID" value="AET38923.1"/>
    <property type="molecule type" value="Genomic_DNA"/>
</dbReference>
<proteinExistence type="inferred from homology"/>
<dbReference type="InterPro" id="IPR023261">
    <property type="entry name" value="Autophagy-related_protein_14"/>
</dbReference>
<dbReference type="AlphaFoldDB" id="G8JS04"/>
<organism evidence="11 12">
    <name type="scientific">Eremothecium cymbalariae (strain CBS 270.75 / DBVPG 7215 / KCTC 17166 / NRRL Y-17582)</name>
    <name type="common">Yeast</name>
    <dbReference type="NCBI Taxonomy" id="931890"/>
    <lineage>
        <taxon>Eukaryota</taxon>
        <taxon>Fungi</taxon>
        <taxon>Dikarya</taxon>
        <taxon>Ascomycota</taxon>
        <taxon>Saccharomycotina</taxon>
        <taxon>Saccharomycetes</taxon>
        <taxon>Saccharomycetales</taxon>
        <taxon>Saccharomycetaceae</taxon>
        <taxon>Eremothecium</taxon>
    </lineage>
</organism>
<reference evidence="12" key="1">
    <citation type="journal article" date="2012" name="G3 (Bethesda)">
        <title>Pichia sorbitophila, an interspecies yeast hybrid reveals early steps of genome resolution following polyploidization.</title>
        <authorList>
            <person name="Leh Louis V."/>
            <person name="Despons L."/>
            <person name="Friedrich A."/>
            <person name="Martin T."/>
            <person name="Durrens P."/>
            <person name="Casaregola S."/>
            <person name="Neuveglise C."/>
            <person name="Fairhead C."/>
            <person name="Marck C."/>
            <person name="Cruz J.A."/>
            <person name="Straub M.L."/>
            <person name="Kugler V."/>
            <person name="Sacerdot C."/>
            <person name="Uzunov Z."/>
            <person name="Thierry A."/>
            <person name="Weiss S."/>
            <person name="Bleykasten C."/>
            <person name="De Montigny J."/>
            <person name="Jacques N."/>
            <person name="Jung P."/>
            <person name="Lemaire M."/>
            <person name="Mallet S."/>
            <person name="Morel G."/>
            <person name="Richard G.F."/>
            <person name="Sarkar A."/>
            <person name="Savel G."/>
            <person name="Schacherer J."/>
            <person name="Seret M.L."/>
            <person name="Talla E."/>
            <person name="Samson G."/>
            <person name="Jubin C."/>
            <person name="Poulain J."/>
            <person name="Vacherie B."/>
            <person name="Barbe V."/>
            <person name="Pelletier E."/>
            <person name="Sherman D.J."/>
            <person name="Westhof E."/>
            <person name="Weissenbach J."/>
            <person name="Baret P.V."/>
            <person name="Wincker P."/>
            <person name="Gaillardin C."/>
            <person name="Dujon B."/>
            <person name="Souciet J.L."/>
        </authorList>
    </citation>
    <scope>NUCLEOTIDE SEQUENCE [LARGE SCALE GENOMIC DNA]</scope>
    <source>
        <strain evidence="12">CBS 270.75 / DBVPG 7215 / KCTC 17166 / NRRL Y-17582</strain>
    </source>
</reference>
<dbReference type="Proteomes" id="UP000006790">
    <property type="component" value="Chromosome 3"/>
</dbReference>
<accession>G8JS04</accession>
<dbReference type="KEGG" id="erc:Ecym_3438"/>
<dbReference type="GO" id="GO:0015031">
    <property type="term" value="P:protein transport"/>
    <property type="evidence" value="ECO:0007669"/>
    <property type="project" value="UniProtKB-KW"/>
</dbReference>
<gene>
    <name evidence="11" type="ordered locus">Ecym_3438</name>
</gene>
<dbReference type="Pfam" id="PF10186">
    <property type="entry name" value="ATG14"/>
    <property type="match status" value="1"/>
</dbReference>
<evidence type="ECO:0000256" key="7">
    <source>
        <dbReference type="ARBA" id="ARBA00022927"/>
    </source>
</evidence>
<keyword evidence="8" id="KW-0072">Autophagy</keyword>
<comment type="similarity">
    <text evidence="3">Belongs to the ATG14 family.</text>
</comment>
<dbReference type="OMA" id="MYCSHCI"/>
<evidence type="ECO:0000256" key="5">
    <source>
        <dbReference type="ARBA" id="ARBA00022448"/>
    </source>
</evidence>
<dbReference type="GO" id="GO:0034045">
    <property type="term" value="C:phagophore assembly site membrane"/>
    <property type="evidence" value="ECO:0007669"/>
    <property type="project" value="UniProtKB-SubCell"/>
</dbReference>
<name>G8JS04_ERECY</name>
<protein>
    <recommendedName>
        <fullName evidence="4">Autophagy-related protein 14</fullName>
    </recommendedName>
</protein>
<comment type="subcellular location">
    <subcellularLocation>
        <location evidence="2">Preautophagosomal structure membrane</location>
        <topology evidence="2">Peripheral membrane protein</topology>
    </subcellularLocation>
    <subcellularLocation>
        <location evidence="1">Vacuole membrane</location>
        <topology evidence="1">Peripheral membrane protein</topology>
    </subcellularLocation>
</comment>
<dbReference type="GeneID" id="11471055"/>
<dbReference type="eggNOG" id="ENOG502RY86">
    <property type="taxonomic scope" value="Eukaryota"/>
</dbReference>
<evidence type="ECO:0000256" key="4">
    <source>
        <dbReference type="ARBA" id="ARBA00013807"/>
    </source>
</evidence>
<evidence type="ECO:0000256" key="8">
    <source>
        <dbReference type="ARBA" id="ARBA00023006"/>
    </source>
</evidence>